<proteinExistence type="predicted"/>
<name>A0ABV8J6T4_9ACTN</name>
<feature type="compositionally biased region" description="Basic and acidic residues" evidence="1">
    <location>
        <begin position="9"/>
        <end position="28"/>
    </location>
</feature>
<gene>
    <name evidence="2" type="ORF">ACFO0C_44320</name>
</gene>
<dbReference type="EMBL" id="JBHSBL010000030">
    <property type="protein sequence ID" value="MFC4072004.1"/>
    <property type="molecule type" value="Genomic_DNA"/>
</dbReference>
<reference evidence="3" key="1">
    <citation type="journal article" date="2019" name="Int. J. Syst. Evol. Microbiol.">
        <title>The Global Catalogue of Microorganisms (GCM) 10K type strain sequencing project: providing services to taxonomists for standard genome sequencing and annotation.</title>
        <authorList>
            <consortium name="The Broad Institute Genomics Platform"/>
            <consortium name="The Broad Institute Genome Sequencing Center for Infectious Disease"/>
            <person name="Wu L."/>
            <person name="Ma J."/>
        </authorList>
    </citation>
    <scope>NUCLEOTIDE SEQUENCE [LARGE SCALE GENOMIC DNA]</scope>
    <source>
        <strain evidence="3">TBRC 5832</strain>
    </source>
</reference>
<protein>
    <submittedName>
        <fullName evidence="2">Uncharacterized protein</fullName>
    </submittedName>
</protein>
<accession>A0ABV8J6T4</accession>
<organism evidence="2 3">
    <name type="scientific">Actinoplanes subglobosus</name>
    <dbReference type="NCBI Taxonomy" id="1547892"/>
    <lineage>
        <taxon>Bacteria</taxon>
        <taxon>Bacillati</taxon>
        <taxon>Actinomycetota</taxon>
        <taxon>Actinomycetes</taxon>
        <taxon>Micromonosporales</taxon>
        <taxon>Micromonosporaceae</taxon>
        <taxon>Actinoplanes</taxon>
    </lineage>
</organism>
<comment type="caution">
    <text evidence="2">The sequence shown here is derived from an EMBL/GenBank/DDBJ whole genome shotgun (WGS) entry which is preliminary data.</text>
</comment>
<evidence type="ECO:0000313" key="2">
    <source>
        <dbReference type="EMBL" id="MFC4072004.1"/>
    </source>
</evidence>
<evidence type="ECO:0000256" key="1">
    <source>
        <dbReference type="SAM" id="MobiDB-lite"/>
    </source>
</evidence>
<sequence length="53" mass="6223">MTAHAVVFRGEDRPAQDVEQRRETDRSTEAMQRLRRPFDLDLRTPDAIRCLPV</sequence>
<evidence type="ECO:0000313" key="3">
    <source>
        <dbReference type="Proteomes" id="UP001595867"/>
    </source>
</evidence>
<keyword evidence="3" id="KW-1185">Reference proteome</keyword>
<dbReference type="RefSeq" id="WP_378072881.1">
    <property type="nucleotide sequence ID" value="NZ_JBHSBL010000030.1"/>
</dbReference>
<feature type="region of interest" description="Disordered" evidence="1">
    <location>
        <begin position="1"/>
        <end position="30"/>
    </location>
</feature>
<dbReference type="Proteomes" id="UP001595867">
    <property type="component" value="Unassembled WGS sequence"/>
</dbReference>